<dbReference type="SUPFAM" id="SSF48264">
    <property type="entry name" value="Cytochrome P450"/>
    <property type="match status" value="1"/>
</dbReference>
<dbReference type="PRINTS" id="PR00385">
    <property type="entry name" value="P450"/>
</dbReference>
<dbReference type="PROSITE" id="PS00086">
    <property type="entry name" value="CYTOCHROME_P450"/>
    <property type="match status" value="1"/>
</dbReference>
<keyword evidence="7 9" id="KW-0503">Monooxygenase</keyword>
<protein>
    <submittedName>
        <fullName evidence="11">Cytochrome P450 71D10</fullName>
    </submittedName>
</protein>
<gene>
    <name evidence="11" type="ORF">F3Y22_tig00111392pilonHSYRG00621</name>
</gene>
<comment type="similarity">
    <text evidence="2 9">Belongs to the cytochrome P450 family.</text>
</comment>
<dbReference type="InterPro" id="IPR001128">
    <property type="entry name" value="Cyt_P450"/>
</dbReference>
<evidence type="ECO:0000256" key="6">
    <source>
        <dbReference type="ARBA" id="ARBA00023004"/>
    </source>
</evidence>
<evidence type="ECO:0000313" key="12">
    <source>
        <dbReference type="Proteomes" id="UP000436088"/>
    </source>
</evidence>
<evidence type="ECO:0000256" key="9">
    <source>
        <dbReference type="RuleBase" id="RU000461"/>
    </source>
</evidence>
<feature type="binding site" description="axial binding residue" evidence="8">
    <location>
        <position position="351"/>
    </location>
    <ligand>
        <name>heme</name>
        <dbReference type="ChEBI" id="CHEBI:30413"/>
    </ligand>
    <ligandPart>
        <name>Fe</name>
        <dbReference type="ChEBI" id="CHEBI:18248"/>
    </ligandPart>
</feature>
<comment type="caution">
    <text evidence="11">The sequence shown here is derived from an EMBL/GenBank/DDBJ whole genome shotgun (WGS) entry which is preliminary data.</text>
</comment>
<evidence type="ECO:0000256" key="10">
    <source>
        <dbReference type="SAM" id="Phobius"/>
    </source>
</evidence>
<organism evidence="11 12">
    <name type="scientific">Hibiscus syriacus</name>
    <name type="common">Rose of Sharon</name>
    <dbReference type="NCBI Taxonomy" id="106335"/>
    <lineage>
        <taxon>Eukaryota</taxon>
        <taxon>Viridiplantae</taxon>
        <taxon>Streptophyta</taxon>
        <taxon>Embryophyta</taxon>
        <taxon>Tracheophyta</taxon>
        <taxon>Spermatophyta</taxon>
        <taxon>Magnoliopsida</taxon>
        <taxon>eudicotyledons</taxon>
        <taxon>Gunneridae</taxon>
        <taxon>Pentapetalae</taxon>
        <taxon>rosids</taxon>
        <taxon>malvids</taxon>
        <taxon>Malvales</taxon>
        <taxon>Malvaceae</taxon>
        <taxon>Malvoideae</taxon>
        <taxon>Hibiscus</taxon>
    </lineage>
</organism>
<dbReference type="Pfam" id="PF00067">
    <property type="entry name" value="p450"/>
    <property type="match status" value="1"/>
</dbReference>
<sequence length="413" mass="47475">MDPQILLAIILFALTVIWIWMNKSSCKTQQGKLPPGPWKLPLIGNMHHFIGSLPHRCLRDLANRHGPVMPYLPAARILFYDFTDIGFAPYGDYWRQLRKICTLEQLRAKRVQSFRAIREEEEAVEIVGGFSLADAFPSFKLLQILSGRSFQLEKLHRKSDKILENIIQQHRADRSNTKSGDKDEQNDLVHVLLNLLEHGNLEIPLTDSNIKAVVQTTSMTIEWAMSEMLKYPKILEEAQAEVRHVFNKRGEVNEEGLSELKYLKLVMKETLRLHPALPLLLPRESKENCKINGYEIPAKSRVIINGWAIGRDPKYWTEAEKFNPERFLNSWIEFKGVNFEYIPFGAGRRICPGIAFGMANVELPIAQLLYYFDWKLGDGRKMEELNMDEVFGATVAKKHELCVVPIPYHSGAH</sequence>
<keyword evidence="10" id="KW-0472">Membrane</keyword>
<dbReference type="AlphaFoldDB" id="A0A6A2YLV4"/>
<evidence type="ECO:0000256" key="3">
    <source>
        <dbReference type="ARBA" id="ARBA00022617"/>
    </source>
</evidence>
<keyword evidence="10" id="KW-1133">Transmembrane helix</keyword>
<evidence type="ECO:0000256" key="4">
    <source>
        <dbReference type="ARBA" id="ARBA00022723"/>
    </source>
</evidence>
<dbReference type="InterPro" id="IPR036396">
    <property type="entry name" value="Cyt_P450_sf"/>
</dbReference>
<accession>A0A6A2YLV4</accession>
<dbReference type="GO" id="GO:0005506">
    <property type="term" value="F:iron ion binding"/>
    <property type="evidence" value="ECO:0007669"/>
    <property type="project" value="InterPro"/>
</dbReference>
<dbReference type="FunFam" id="1.10.630.10:FF:000126">
    <property type="entry name" value="Predicted protein"/>
    <property type="match status" value="1"/>
</dbReference>
<dbReference type="PANTHER" id="PTHR47955">
    <property type="entry name" value="CYTOCHROME P450 FAMILY 71 PROTEIN"/>
    <property type="match status" value="1"/>
</dbReference>
<dbReference type="InterPro" id="IPR002401">
    <property type="entry name" value="Cyt_P450_E_grp-I"/>
</dbReference>
<dbReference type="GO" id="GO:0016705">
    <property type="term" value="F:oxidoreductase activity, acting on paired donors, with incorporation or reduction of molecular oxygen"/>
    <property type="evidence" value="ECO:0007669"/>
    <property type="project" value="InterPro"/>
</dbReference>
<evidence type="ECO:0000256" key="7">
    <source>
        <dbReference type="ARBA" id="ARBA00023033"/>
    </source>
</evidence>
<evidence type="ECO:0000256" key="5">
    <source>
        <dbReference type="ARBA" id="ARBA00023002"/>
    </source>
</evidence>
<evidence type="ECO:0000256" key="2">
    <source>
        <dbReference type="ARBA" id="ARBA00010617"/>
    </source>
</evidence>
<feature type="transmembrane region" description="Helical" evidence="10">
    <location>
        <begin position="5"/>
        <end position="21"/>
    </location>
</feature>
<keyword evidence="12" id="KW-1185">Reference proteome</keyword>
<reference evidence="11" key="1">
    <citation type="submission" date="2019-09" db="EMBL/GenBank/DDBJ databases">
        <title>Draft genome information of white flower Hibiscus syriacus.</title>
        <authorList>
            <person name="Kim Y.-M."/>
        </authorList>
    </citation>
    <scope>NUCLEOTIDE SEQUENCE [LARGE SCALE GENOMIC DNA]</scope>
    <source>
        <strain evidence="11">YM2019G1</strain>
    </source>
</reference>
<dbReference type="PRINTS" id="PR00463">
    <property type="entry name" value="EP450I"/>
</dbReference>
<dbReference type="Gene3D" id="1.10.630.10">
    <property type="entry name" value="Cytochrome P450"/>
    <property type="match status" value="1"/>
</dbReference>
<keyword evidence="6 8" id="KW-0408">Iron</keyword>
<dbReference type="GO" id="GO:0020037">
    <property type="term" value="F:heme binding"/>
    <property type="evidence" value="ECO:0007669"/>
    <property type="project" value="InterPro"/>
</dbReference>
<evidence type="ECO:0000256" key="1">
    <source>
        <dbReference type="ARBA" id="ARBA00001971"/>
    </source>
</evidence>
<keyword evidence="4 8" id="KW-0479">Metal-binding</keyword>
<dbReference type="PANTHER" id="PTHR47955:SF8">
    <property type="entry name" value="CYTOCHROME P450 71D11-LIKE"/>
    <property type="match status" value="1"/>
</dbReference>
<dbReference type="GO" id="GO:0004497">
    <property type="term" value="F:monooxygenase activity"/>
    <property type="evidence" value="ECO:0007669"/>
    <property type="project" value="UniProtKB-KW"/>
</dbReference>
<evidence type="ECO:0000313" key="11">
    <source>
        <dbReference type="EMBL" id="KAE8680311.1"/>
    </source>
</evidence>
<dbReference type="Proteomes" id="UP000436088">
    <property type="component" value="Unassembled WGS sequence"/>
</dbReference>
<evidence type="ECO:0000256" key="8">
    <source>
        <dbReference type="PIRSR" id="PIRSR602401-1"/>
    </source>
</evidence>
<proteinExistence type="inferred from homology"/>
<keyword evidence="10" id="KW-0812">Transmembrane</keyword>
<dbReference type="EMBL" id="VEPZ02001327">
    <property type="protein sequence ID" value="KAE8680311.1"/>
    <property type="molecule type" value="Genomic_DNA"/>
</dbReference>
<dbReference type="InterPro" id="IPR017972">
    <property type="entry name" value="Cyt_P450_CS"/>
</dbReference>
<comment type="cofactor">
    <cofactor evidence="1 8">
        <name>heme</name>
        <dbReference type="ChEBI" id="CHEBI:30413"/>
    </cofactor>
</comment>
<keyword evidence="3 8" id="KW-0349">Heme</keyword>
<keyword evidence="5 9" id="KW-0560">Oxidoreductase</keyword>
<name>A0A6A2YLV4_HIBSY</name>